<keyword evidence="2" id="KW-1185">Reference proteome</keyword>
<proteinExistence type="predicted"/>
<reference evidence="2" key="1">
    <citation type="journal article" date="2010" name="Genome Biol.">
        <title>Genome sequence of the necrotrophic plant pathogen Pythium ultimum reveals original pathogenicity mechanisms and effector repertoire.</title>
        <authorList>
            <person name="Levesque C.A."/>
            <person name="Brouwer H."/>
            <person name="Cano L."/>
            <person name="Hamilton J.P."/>
            <person name="Holt C."/>
            <person name="Huitema E."/>
            <person name="Raffaele S."/>
            <person name="Robideau G.P."/>
            <person name="Thines M."/>
            <person name="Win J."/>
            <person name="Zerillo M.M."/>
            <person name="Beakes G.W."/>
            <person name="Boore J.L."/>
            <person name="Busam D."/>
            <person name="Dumas B."/>
            <person name="Ferriera S."/>
            <person name="Fuerstenberg S.I."/>
            <person name="Gachon C.M."/>
            <person name="Gaulin E."/>
            <person name="Govers F."/>
            <person name="Grenville-Briggs L."/>
            <person name="Horner N."/>
            <person name="Hostetler J."/>
            <person name="Jiang R.H."/>
            <person name="Johnson J."/>
            <person name="Krajaejun T."/>
            <person name="Lin H."/>
            <person name="Meijer H.J."/>
            <person name="Moore B."/>
            <person name="Morris P."/>
            <person name="Phuntmart V."/>
            <person name="Puiu D."/>
            <person name="Shetty J."/>
            <person name="Stajich J.E."/>
            <person name="Tripathy S."/>
            <person name="Wawra S."/>
            <person name="van West P."/>
            <person name="Whitty B.R."/>
            <person name="Coutinho P.M."/>
            <person name="Henrissat B."/>
            <person name="Martin F."/>
            <person name="Thomas P.D."/>
            <person name="Tyler B.M."/>
            <person name="De Vries R.P."/>
            <person name="Kamoun S."/>
            <person name="Yandell M."/>
            <person name="Tisserat N."/>
            <person name="Buell C.R."/>
        </authorList>
    </citation>
    <scope>NUCLEOTIDE SEQUENCE</scope>
    <source>
        <strain evidence="2">DAOM:BR144</strain>
    </source>
</reference>
<sequence>MASGVFQDCASLHAKQRGDIGRLWSYGWVSRFASGARYASLLLDNFCLVEFRRLDFTTQEQLDADLALSERLNQRPKKNKKATEAALNMLDDAASTAELGGAGLLVK</sequence>
<dbReference type="VEuPathDB" id="FungiDB:PYU1_G004252"/>
<dbReference type="AlphaFoldDB" id="K3WH21"/>
<accession>K3WH21</accession>
<name>K3WH21_GLOUD</name>
<dbReference type="EnsemblProtists" id="PYU1_T004262">
    <property type="protein sequence ID" value="PYU1_T004262"/>
    <property type="gene ID" value="PYU1_G004252"/>
</dbReference>
<evidence type="ECO:0000313" key="2">
    <source>
        <dbReference type="Proteomes" id="UP000019132"/>
    </source>
</evidence>
<reference evidence="1" key="3">
    <citation type="submission" date="2015-02" db="UniProtKB">
        <authorList>
            <consortium name="EnsemblProtists"/>
        </authorList>
    </citation>
    <scope>IDENTIFICATION</scope>
    <source>
        <strain evidence="1">DAOM BR144</strain>
    </source>
</reference>
<dbReference type="EMBL" id="GL376567">
    <property type="status" value="NOT_ANNOTATED_CDS"/>
    <property type="molecule type" value="Genomic_DNA"/>
</dbReference>
<reference evidence="2" key="2">
    <citation type="submission" date="2010-04" db="EMBL/GenBank/DDBJ databases">
        <authorList>
            <person name="Buell R."/>
            <person name="Hamilton J."/>
            <person name="Hostetler J."/>
        </authorList>
    </citation>
    <scope>NUCLEOTIDE SEQUENCE [LARGE SCALE GENOMIC DNA]</scope>
    <source>
        <strain evidence="2">DAOM:BR144</strain>
    </source>
</reference>
<dbReference type="InParanoid" id="K3WH21"/>
<evidence type="ECO:0000313" key="1">
    <source>
        <dbReference type="EnsemblProtists" id="PYU1_T004262"/>
    </source>
</evidence>
<dbReference type="Proteomes" id="UP000019132">
    <property type="component" value="Unassembled WGS sequence"/>
</dbReference>
<organism evidence="1 2">
    <name type="scientific">Globisporangium ultimum (strain ATCC 200006 / CBS 805.95 / DAOM BR144)</name>
    <name type="common">Pythium ultimum</name>
    <dbReference type="NCBI Taxonomy" id="431595"/>
    <lineage>
        <taxon>Eukaryota</taxon>
        <taxon>Sar</taxon>
        <taxon>Stramenopiles</taxon>
        <taxon>Oomycota</taxon>
        <taxon>Peronosporomycetes</taxon>
        <taxon>Pythiales</taxon>
        <taxon>Pythiaceae</taxon>
        <taxon>Globisporangium</taxon>
    </lineage>
</organism>
<dbReference type="HOGENOM" id="CLU_2215228_0_0_1"/>
<protein>
    <submittedName>
        <fullName evidence="1">Uncharacterized protein</fullName>
    </submittedName>
</protein>